<comment type="caution">
    <text evidence="1">The sequence shown here is derived from an EMBL/GenBank/DDBJ whole genome shotgun (WGS) entry which is preliminary data.</text>
</comment>
<evidence type="ECO:0000313" key="1">
    <source>
        <dbReference type="EMBL" id="KAJ6978021.1"/>
    </source>
</evidence>
<proteinExistence type="predicted"/>
<dbReference type="EMBL" id="JAQIZT010000012">
    <property type="protein sequence ID" value="KAJ6978021.1"/>
    <property type="molecule type" value="Genomic_DNA"/>
</dbReference>
<organism evidence="1 2">
    <name type="scientific">Populus alba x Populus x berolinensis</name>
    <dbReference type="NCBI Taxonomy" id="444605"/>
    <lineage>
        <taxon>Eukaryota</taxon>
        <taxon>Viridiplantae</taxon>
        <taxon>Streptophyta</taxon>
        <taxon>Embryophyta</taxon>
        <taxon>Tracheophyta</taxon>
        <taxon>Spermatophyta</taxon>
        <taxon>Magnoliopsida</taxon>
        <taxon>eudicotyledons</taxon>
        <taxon>Gunneridae</taxon>
        <taxon>Pentapetalae</taxon>
        <taxon>rosids</taxon>
        <taxon>fabids</taxon>
        <taxon>Malpighiales</taxon>
        <taxon>Salicaceae</taxon>
        <taxon>Saliceae</taxon>
        <taxon>Populus</taxon>
    </lineage>
</organism>
<dbReference type="AlphaFoldDB" id="A0AAD6Q3X1"/>
<dbReference type="Proteomes" id="UP001164929">
    <property type="component" value="Chromosome 12"/>
</dbReference>
<name>A0AAD6Q3X1_9ROSI</name>
<protein>
    <submittedName>
        <fullName evidence="1">Uncharacterized protein</fullName>
    </submittedName>
</protein>
<sequence length="66" mass="7290">MKSSSSSLLKLPTPTVANKCLCSSLKNRLIISSLLYLPIGTMHNRFLHLICTSKEGILEQLLLCSE</sequence>
<evidence type="ECO:0000313" key="2">
    <source>
        <dbReference type="Proteomes" id="UP001164929"/>
    </source>
</evidence>
<reference evidence="1" key="1">
    <citation type="journal article" date="2023" name="Mol. Ecol. Resour.">
        <title>Chromosome-level genome assembly of a triploid poplar Populus alba 'Berolinensis'.</title>
        <authorList>
            <person name="Chen S."/>
            <person name="Yu Y."/>
            <person name="Wang X."/>
            <person name="Wang S."/>
            <person name="Zhang T."/>
            <person name="Zhou Y."/>
            <person name="He R."/>
            <person name="Meng N."/>
            <person name="Wang Y."/>
            <person name="Liu W."/>
            <person name="Liu Z."/>
            <person name="Liu J."/>
            <person name="Guo Q."/>
            <person name="Huang H."/>
            <person name="Sederoff R.R."/>
            <person name="Wang G."/>
            <person name="Qu G."/>
            <person name="Chen S."/>
        </authorList>
    </citation>
    <scope>NUCLEOTIDE SEQUENCE</scope>
    <source>
        <strain evidence="1">SC-2020</strain>
    </source>
</reference>
<accession>A0AAD6Q3X1</accession>
<gene>
    <name evidence="1" type="ORF">NC653_029807</name>
</gene>
<keyword evidence="2" id="KW-1185">Reference proteome</keyword>